<evidence type="ECO:0000256" key="1">
    <source>
        <dbReference type="ARBA" id="ARBA00010641"/>
    </source>
</evidence>
<feature type="domain" description="RNA polymerase sigma factor 70 region 4 type 2" evidence="7">
    <location>
        <begin position="132"/>
        <end position="183"/>
    </location>
</feature>
<dbReference type="GO" id="GO:0016987">
    <property type="term" value="F:sigma factor activity"/>
    <property type="evidence" value="ECO:0007669"/>
    <property type="project" value="UniProtKB-KW"/>
</dbReference>
<keyword evidence="9" id="KW-1185">Reference proteome</keyword>
<sequence length="195" mass="22849">MSKGNTHIEQLTDLELVNSFKKNREKSVLGVLYKRYMSLVYGLCLKYLKDRAAAQDMTMQVFEKLINDLHKHDVANFKSWLYVMAKNECLMFLRSQNRQKVHSTENLNGHVMEIPAAVHHEDENALEADLTKLETCISQLNDEQQQCIKLFYLERKCYQEVSDQTGFALKKVKSFIQNGRRNLKICVETLREQEQ</sequence>
<dbReference type="SUPFAM" id="SSF88946">
    <property type="entry name" value="Sigma2 domain of RNA polymerase sigma factors"/>
    <property type="match status" value="1"/>
</dbReference>
<evidence type="ECO:0000313" key="9">
    <source>
        <dbReference type="Proteomes" id="UP000199437"/>
    </source>
</evidence>
<feature type="domain" description="RNA polymerase sigma-70 region 2" evidence="6">
    <location>
        <begin position="32"/>
        <end position="98"/>
    </location>
</feature>
<evidence type="ECO:0000256" key="5">
    <source>
        <dbReference type="ARBA" id="ARBA00023163"/>
    </source>
</evidence>
<dbReference type="GO" id="GO:0006352">
    <property type="term" value="P:DNA-templated transcription initiation"/>
    <property type="evidence" value="ECO:0007669"/>
    <property type="project" value="InterPro"/>
</dbReference>
<gene>
    <name evidence="8" type="ORF">SAMN05216290_3330</name>
</gene>
<keyword evidence="3" id="KW-0731">Sigma factor</keyword>
<dbReference type="InterPro" id="IPR036388">
    <property type="entry name" value="WH-like_DNA-bd_sf"/>
</dbReference>
<name>A0A1I0RBQ8_9BACT</name>
<dbReference type="GO" id="GO:0003677">
    <property type="term" value="F:DNA binding"/>
    <property type="evidence" value="ECO:0007669"/>
    <property type="project" value="UniProtKB-KW"/>
</dbReference>
<dbReference type="InterPro" id="IPR014284">
    <property type="entry name" value="RNA_pol_sigma-70_dom"/>
</dbReference>
<evidence type="ECO:0000259" key="6">
    <source>
        <dbReference type="Pfam" id="PF04542"/>
    </source>
</evidence>
<dbReference type="Pfam" id="PF08281">
    <property type="entry name" value="Sigma70_r4_2"/>
    <property type="match status" value="1"/>
</dbReference>
<protein>
    <submittedName>
        <fullName evidence="8">RNA polymerase sigma-70 factor, ECF subfamily</fullName>
    </submittedName>
</protein>
<dbReference type="EMBL" id="FOIR01000003">
    <property type="protein sequence ID" value="SEW37676.1"/>
    <property type="molecule type" value="Genomic_DNA"/>
</dbReference>
<dbReference type="InterPro" id="IPR007627">
    <property type="entry name" value="RNA_pol_sigma70_r2"/>
</dbReference>
<dbReference type="Pfam" id="PF04542">
    <property type="entry name" value="Sigma70_r2"/>
    <property type="match status" value="1"/>
</dbReference>
<dbReference type="Gene3D" id="1.10.1740.10">
    <property type="match status" value="1"/>
</dbReference>
<organism evidence="8 9">
    <name type="scientific">Roseivirga pacifica</name>
    <dbReference type="NCBI Taxonomy" id="1267423"/>
    <lineage>
        <taxon>Bacteria</taxon>
        <taxon>Pseudomonadati</taxon>
        <taxon>Bacteroidota</taxon>
        <taxon>Cytophagia</taxon>
        <taxon>Cytophagales</taxon>
        <taxon>Roseivirgaceae</taxon>
        <taxon>Roseivirga</taxon>
    </lineage>
</organism>
<dbReference type="InterPro" id="IPR013325">
    <property type="entry name" value="RNA_pol_sigma_r2"/>
</dbReference>
<keyword evidence="2" id="KW-0805">Transcription regulation</keyword>
<dbReference type="RefSeq" id="WP_245733628.1">
    <property type="nucleotide sequence ID" value="NZ_FOIR01000003.1"/>
</dbReference>
<dbReference type="SUPFAM" id="SSF88659">
    <property type="entry name" value="Sigma3 and sigma4 domains of RNA polymerase sigma factors"/>
    <property type="match status" value="1"/>
</dbReference>
<evidence type="ECO:0000256" key="4">
    <source>
        <dbReference type="ARBA" id="ARBA00023125"/>
    </source>
</evidence>
<dbReference type="PANTHER" id="PTHR43133">
    <property type="entry name" value="RNA POLYMERASE ECF-TYPE SIGMA FACTO"/>
    <property type="match status" value="1"/>
</dbReference>
<dbReference type="InterPro" id="IPR039425">
    <property type="entry name" value="RNA_pol_sigma-70-like"/>
</dbReference>
<comment type="similarity">
    <text evidence="1">Belongs to the sigma-70 factor family. ECF subfamily.</text>
</comment>
<proteinExistence type="inferred from homology"/>
<evidence type="ECO:0000256" key="2">
    <source>
        <dbReference type="ARBA" id="ARBA00023015"/>
    </source>
</evidence>
<evidence type="ECO:0000256" key="3">
    <source>
        <dbReference type="ARBA" id="ARBA00023082"/>
    </source>
</evidence>
<keyword evidence="5" id="KW-0804">Transcription</keyword>
<dbReference type="InterPro" id="IPR013324">
    <property type="entry name" value="RNA_pol_sigma_r3/r4-like"/>
</dbReference>
<dbReference type="InterPro" id="IPR013249">
    <property type="entry name" value="RNA_pol_sigma70_r4_t2"/>
</dbReference>
<dbReference type="PANTHER" id="PTHR43133:SF8">
    <property type="entry name" value="RNA POLYMERASE SIGMA FACTOR HI_1459-RELATED"/>
    <property type="match status" value="1"/>
</dbReference>
<evidence type="ECO:0000313" key="8">
    <source>
        <dbReference type="EMBL" id="SEW37676.1"/>
    </source>
</evidence>
<dbReference type="STRING" id="1267423.SAMN05216290_3330"/>
<accession>A0A1I0RBQ8</accession>
<dbReference type="AlphaFoldDB" id="A0A1I0RBQ8"/>
<keyword evidence="4" id="KW-0238">DNA-binding</keyword>
<evidence type="ECO:0000259" key="7">
    <source>
        <dbReference type="Pfam" id="PF08281"/>
    </source>
</evidence>
<dbReference type="GeneID" id="99988007"/>
<dbReference type="NCBIfam" id="TIGR02937">
    <property type="entry name" value="sigma70-ECF"/>
    <property type="match status" value="1"/>
</dbReference>
<dbReference type="Proteomes" id="UP000199437">
    <property type="component" value="Unassembled WGS sequence"/>
</dbReference>
<dbReference type="Gene3D" id="1.10.10.10">
    <property type="entry name" value="Winged helix-like DNA-binding domain superfamily/Winged helix DNA-binding domain"/>
    <property type="match status" value="1"/>
</dbReference>
<reference evidence="9" key="1">
    <citation type="submission" date="2016-10" db="EMBL/GenBank/DDBJ databases">
        <authorList>
            <person name="Varghese N."/>
            <person name="Submissions S."/>
        </authorList>
    </citation>
    <scope>NUCLEOTIDE SEQUENCE [LARGE SCALE GENOMIC DNA]</scope>
    <source>
        <strain evidence="9">CGMCC 1.12402</strain>
    </source>
</reference>